<dbReference type="Pfam" id="PF06832">
    <property type="entry name" value="BiPBP_C"/>
    <property type="match status" value="1"/>
</dbReference>
<evidence type="ECO:0000256" key="3">
    <source>
        <dbReference type="ARBA" id="ARBA00007739"/>
    </source>
</evidence>
<dbReference type="NCBIfam" id="TIGR02073">
    <property type="entry name" value="PBP_1c"/>
    <property type="match status" value="1"/>
</dbReference>
<evidence type="ECO:0000256" key="11">
    <source>
        <dbReference type="ARBA" id="ARBA00049902"/>
    </source>
</evidence>
<dbReference type="InterPro" id="IPR023346">
    <property type="entry name" value="Lysozyme-like_dom_sf"/>
</dbReference>
<evidence type="ECO:0000256" key="1">
    <source>
        <dbReference type="ARBA" id="ARBA00004752"/>
    </source>
</evidence>
<evidence type="ECO:0000256" key="5">
    <source>
        <dbReference type="ARBA" id="ARBA00022670"/>
    </source>
</evidence>
<dbReference type="GO" id="GO:0030288">
    <property type="term" value="C:outer membrane-bounded periplasmic space"/>
    <property type="evidence" value="ECO:0007669"/>
    <property type="project" value="TreeGrafter"/>
</dbReference>
<evidence type="ECO:0000259" key="14">
    <source>
        <dbReference type="Pfam" id="PF00912"/>
    </source>
</evidence>
<evidence type="ECO:0000256" key="12">
    <source>
        <dbReference type="SAM" id="Phobius"/>
    </source>
</evidence>
<dbReference type="Pfam" id="PF00912">
    <property type="entry name" value="Transgly"/>
    <property type="match status" value="1"/>
</dbReference>
<evidence type="ECO:0000256" key="4">
    <source>
        <dbReference type="ARBA" id="ARBA00022645"/>
    </source>
</evidence>
<dbReference type="InterPro" id="IPR009647">
    <property type="entry name" value="PBP_C"/>
</dbReference>
<feature type="domain" description="Glycosyl transferase family 51" evidence="14">
    <location>
        <begin position="76"/>
        <end position="236"/>
    </location>
</feature>
<feature type="domain" description="Penicillin-binding C-terminal" evidence="15">
    <location>
        <begin position="708"/>
        <end position="788"/>
    </location>
</feature>
<comment type="similarity">
    <text evidence="2">In the C-terminal section; belongs to the transpeptidase family.</text>
</comment>
<name>A0A1I2D262_9BACT</name>
<keyword evidence="12" id="KW-0472">Membrane</keyword>
<feature type="transmembrane region" description="Helical" evidence="12">
    <location>
        <begin position="21"/>
        <end position="43"/>
    </location>
</feature>
<keyword evidence="6" id="KW-0328">Glycosyltransferase</keyword>
<dbReference type="STRING" id="385682.SAMN05444380_11787"/>
<proteinExistence type="inferred from homology"/>
<dbReference type="InterPro" id="IPR036950">
    <property type="entry name" value="PBP_transglycosylase"/>
</dbReference>
<evidence type="ECO:0000256" key="10">
    <source>
        <dbReference type="ARBA" id="ARBA00044770"/>
    </source>
</evidence>
<comment type="similarity">
    <text evidence="3">In the N-terminal section; belongs to the glycosyltransferase 51 family.</text>
</comment>
<dbReference type="FunCoup" id="A0A1I2D262">
    <property type="interactions" value="102"/>
</dbReference>
<protein>
    <recommendedName>
        <fullName evidence="10">peptidoglycan glycosyltransferase</fullName>
        <ecNumber evidence="10">2.4.99.28</ecNumber>
    </recommendedName>
</protein>
<dbReference type="EMBL" id="FONA01000017">
    <property type="protein sequence ID" value="SFE74612.1"/>
    <property type="molecule type" value="Genomic_DNA"/>
</dbReference>
<keyword evidence="12" id="KW-1133">Transmembrane helix</keyword>
<dbReference type="PANTHER" id="PTHR32282:SF15">
    <property type="entry name" value="PENICILLIN-BINDING PROTEIN 1C"/>
    <property type="match status" value="1"/>
</dbReference>
<evidence type="ECO:0000259" key="15">
    <source>
        <dbReference type="Pfam" id="PF06832"/>
    </source>
</evidence>
<dbReference type="EC" id="2.4.99.28" evidence="10"/>
<dbReference type="GO" id="GO:0006508">
    <property type="term" value="P:proteolysis"/>
    <property type="evidence" value="ECO:0007669"/>
    <property type="project" value="UniProtKB-KW"/>
</dbReference>
<gene>
    <name evidence="16" type="ORF">SAMN05444380_11787</name>
</gene>
<dbReference type="InterPro" id="IPR001264">
    <property type="entry name" value="Glyco_trans_51"/>
</dbReference>
<accession>A0A1I2D262</accession>
<dbReference type="SUPFAM" id="SSF56601">
    <property type="entry name" value="beta-lactamase/transpeptidase-like"/>
    <property type="match status" value="1"/>
</dbReference>
<evidence type="ECO:0000313" key="17">
    <source>
        <dbReference type="Proteomes" id="UP000181976"/>
    </source>
</evidence>
<keyword evidence="8" id="KW-0378">Hydrolase</keyword>
<dbReference type="InterPro" id="IPR050396">
    <property type="entry name" value="Glycosyltr_51/Transpeptidase"/>
</dbReference>
<feature type="domain" description="Penicillin-binding protein transpeptidase" evidence="13">
    <location>
        <begin position="314"/>
        <end position="547"/>
    </location>
</feature>
<keyword evidence="12" id="KW-0812">Transmembrane</keyword>
<evidence type="ECO:0000256" key="2">
    <source>
        <dbReference type="ARBA" id="ARBA00007090"/>
    </source>
</evidence>
<keyword evidence="9" id="KW-0511">Multifunctional enzyme</keyword>
<dbReference type="PANTHER" id="PTHR32282">
    <property type="entry name" value="BINDING PROTEIN TRANSPEPTIDASE, PUTATIVE-RELATED"/>
    <property type="match status" value="1"/>
</dbReference>
<dbReference type="AlphaFoldDB" id="A0A1I2D262"/>
<dbReference type="InterPro" id="IPR011815">
    <property type="entry name" value="PBP_1c"/>
</dbReference>
<comment type="catalytic activity">
    <reaction evidence="11">
        <text>[GlcNAc-(1-&gt;4)-Mur2Ac(oyl-L-Ala-gamma-D-Glu-L-Lys-D-Ala-D-Ala)](n)-di-trans,octa-cis-undecaprenyl diphosphate + beta-D-GlcNAc-(1-&gt;4)-Mur2Ac(oyl-L-Ala-gamma-D-Glu-L-Lys-D-Ala-D-Ala)-di-trans,octa-cis-undecaprenyl diphosphate = [GlcNAc-(1-&gt;4)-Mur2Ac(oyl-L-Ala-gamma-D-Glu-L-Lys-D-Ala-D-Ala)](n+1)-di-trans,octa-cis-undecaprenyl diphosphate + di-trans,octa-cis-undecaprenyl diphosphate + H(+)</text>
        <dbReference type="Rhea" id="RHEA:23708"/>
        <dbReference type="Rhea" id="RHEA-COMP:9602"/>
        <dbReference type="Rhea" id="RHEA-COMP:9603"/>
        <dbReference type="ChEBI" id="CHEBI:15378"/>
        <dbReference type="ChEBI" id="CHEBI:58405"/>
        <dbReference type="ChEBI" id="CHEBI:60033"/>
        <dbReference type="ChEBI" id="CHEBI:78435"/>
        <dbReference type="EC" id="2.4.99.28"/>
    </reaction>
</comment>
<evidence type="ECO:0000259" key="13">
    <source>
        <dbReference type="Pfam" id="PF00905"/>
    </source>
</evidence>
<evidence type="ECO:0000313" key="16">
    <source>
        <dbReference type="EMBL" id="SFE74612.1"/>
    </source>
</evidence>
<dbReference type="RefSeq" id="WP_010527739.1">
    <property type="nucleotide sequence ID" value="NZ_AFSL01000060.1"/>
</dbReference>
<comment type="pathway">
    <text evidence="1">Cell wall biogenesis; peptidoglycan biosynthesis.</text>
</comment>
<dbReference type="GO" id="GO:0008955">
    <property type="term" value="F:peptidoglycan glycosyltransferase activity"/>
    <property type="evidence" value="ECO:0007669"/>
    <property type="project" value="UniProtKB-EC"/>
</dbReference>
<sequence length="795" mass="89696">MIFRIEKKKDNSKGNTLGTNLFFRKITRLLIFLSVLFFLFLLVPVPKFSSPQSTVVLARDGSLLGARIASDGQWRFPASQQLPEKYKTCLLLFEDEYFYFHPGVNPISILRATVQNIRTGNVVSGASTISMQVARMARKAPRTFLNKLWEMVLALRLELAKNKEEILLMYTANAPFGGNIVGLDAASWQYFQRPPKHLTWAEAACLAVLPNAPGLIRPGHNHHILKGKRDRLLHKLFEKGYIDSTELQLSLLEPLPSGKRLLPDKAPHLVDYFWINQPGQRIHTTIDPELQTLAEQVVQRHTVKLLTNHIRHAATLIADIESGQVLAYVGNSRPVDMDDGYNVDMVRAKRSSGSILKPMLYAASLQEGLILPNSLLADVPTRIGSYAPENFYPRFDGAVPADEALSRSLNVPFVRLLRQYGGEKFLKKLSEAGISTLNKGFDHYGLSLILGGGEVTLWDLTGSYASMGRTLIHYTSENSRYRISDFHPLSLTDTVAGEIKFTDHPPVFSAGALWWTFQSMQSLVRPPEEKGWENFSTQQNIAWKTGTSFGFRDAWCIGLNGRFVVGVWVGNASGEGRPGLIGGTVAAPLMFKLFDLLPHGRWFERPYDDLKEVTICQKSGYRAGPNCPSKLLQVPKSVKSSSLCPWHRLVHLTIDRRYRTKITCEPSGKIISEPWFVLPPVMAWYYSKLHSDYRFLPPLKPGCFDEDFLPMAFIYPNPGISVIRPVDLDGKRQSVVFKAVHNNPDAIVFWHLDNQYLGQTQRIHEMEIMPEQGTHQITIVDHDGNRLTRSFKVLF</sequence>
<dbReference type="InParanoid" id="A0A1I2D262"/>
<dbReference type="Gene3D" id="3.40.710.10">
    <property type="entry name" value="DD-peptidase/beta-lactamase superfamily"/>
    <property type="match status" value="1"/>
</dbReference>
<dbReference type="GO" id="GO:0009252">
    <property type="term" value="P:peptidoglycan biosynthetic process"/>
    <property type="evidence" value="ECO:0007669"/>
    <property type="project" value="InterPro"/>
</dbReference>
<evidence type="ECO:0000256" key="9">
    <source>
        <dbReference type="ARBA" id="ARBA00023268"/>
    </source>
</evidence>
<dbReference type="OrthoDB" id="9766909at2"/>
<evidence type="ECO:0000256" key="8">
    <source>
        <dbReference type="ARBA" id="ARBA00022801"/>
    </source>
</evidence>
<dbReference type="Proteomes" id="UP000181976">
    <property type="component" value="Unassembled WGS sequence"/>
</dbReference>
<dbReference type="InterPro" id="IPR012338">
    <property type="entry name" value="Beta-lactam/transpept-like"/>
</dbReference>
<dbReference type="InterPro" id="IPR001460">
    <property type="entry name" value="PCN-bd_Tpept"/>
</dbReference>
<dbReference type="GO" id="GO:0008658">
    <property type="term" value="F:penicillin binding"/>
    <property type="evidence" value="ECO:0007669"/>
    <property type="project" value="InterPro"/>
</dbReference>
<keyword evidence="5" id="KW-0645">Protease</keyword>
<reference evidence="16 17" key="1">
    <citation type="submission" date="2016-10" db="EMBL/GenBank/DDBJ databases">
        <authorList>
            <person name="de Groot N.N."/>
        </authorList>
    </citation>
    <scope>NUCLEOTIDE SEQUENCE [LARGE SCALE GENOMIC DNA]</scope>
    <source>
        <strain evidence="16 17">DSM 19012</strain>
    </source>
</reference>
<evidence type="ECO:0000256" key="6">
    <source>
        <dbReference type="ARBA" id="ARBA00022676"/>
    </source>
</evidence>
<evidence type="ECO:0000256" key="7">
    <source>
        <dbReference type="ARBA" id="ARBA00022679"/>
    </source>
</evidence>
<dbReference type="Gene3D" id="1.10.3810.10">
    <property type="entry name" value="Biosynthetic peptidoglycan transglycosylase-like"/>
    <property type="match status" value="1"/>
</dbReference>
<keyword evidence="4" id="KW-0121">Carboxypeptidase</keyword>
<dbReference type="Pfam" id="PF00905">
    <property type="entry name" value="Transpeptidase"/>
    <property type="match status" value="1"/>
</dbReference>
<dbReference type="eggNOG" id="COG4953">
    <property type="taxonomic scope" value="Bacteria"/>
</dbReference>
<dbReference type="SUPFAM" id="SSF53955">
    <property type="entry name" value="Lysozyme-like"/>
    <property type="match status" value="1"/>
</dbReference>
<organism evidence="16 17">
    <name type="scientific">Thermophagus xiamenensis</name>
    <dbReference type="NCBI Taxonomy" id="385682"/>
    <lineage>
        <taxon>Bacteria</taxon>
        <taxon>Pseudomonadati</taxon>
        <taxon>Bacteroidota</taxon>
        <taxon>Bacteroidia</taxon>
        <taxon>Marinilabiliales</taxon>
        <taxon>Marinilabiliaceae</taxon>
        <taxon>Thermophagus</taxon>
    </lineage>
</organism>
<keyword evidence="7" id="KW-0808">Transferase</keyword>
<dbReference type="GO" id="GO:0004180">
    <property type="term" value="F:carboxypeptidase activity"/>
    <property type="evidence" value="ECO:0007669"/>
    <property type="project" value="UniProtKB-KW"/>
</dbReference>
<keyword evidence="17" id="KW-1185">Reference proteome</keyword>